<sequence>MDIIGTSQVYYVSPAYILVIVVLVGFIYQLIRNQVYKNTLLSSTIIGIIITLLLVPLDNLMYFFLQMGKFIALVILGGFLAVGFKKLRTNETENFHELPENELESNMQWWSDQSSRSQTIAIFSVSLLGIILIISTVCFLDPIENSVELEIHSIPDDLIGMNYTDNGESIFFISKNSTKYDLIGSSEACASVTITSGDLGIYNQTIPLDAENKYAYNLNIPSNVSIIKVTLEATKPGKENRYISFFIKKE</sequence>
<feature type="transmembrane region" description="Helical" evidence="1">
    <location>
        <begin position="38"/>
        <end position="57"/>
    </location>
</feature>
<proteinExistence type="predicted"/>
<name>A0A7K4DLB4_9EURY</name>
<organism evidence="2 3">
    <name type="scientific">Methanobacterium subterraneum</name>
    <dbReference type="NCBI Taxonomy" id="59277"/>
    <lineage>
        <taxon>Archaea</taxon>
        <taxon>Methanobacteriati</taxon>
        <taxon>Methanobacteriota</taxon>
        <taxon>Methanomada group</taxon>
        <taxon>Methanobacteria</taxon>
        <taxon>Methanobacteriales</taxon>
        <taxon>Methanobacteriaceae</taxon>
        <taxon>Methanobacterium</taxon>
    </lineage>
</organism>
<gene>
    <name evidence="2" type="ORF">HG719_04920</name>
</gene>
<dbReference type="RefSeq" id="WP_169032676.1">
    <property type="nucleotide sequence ID" value="NZ_JABBYL010000016.1"/>
</dbReference>
<accession>A0A7K4DLB4</accession>
<feature type="transmembrane region" description="Helical" evidence="1">
    <location>
        <begin position="12"/>
        <end position="31"/>
    </location>
</feature>
<evidence type="ECO:0000313" key="2">
    <source>
        <dbReference type="EMBL" id="NMO09180.1"/>
    </source>
</evidence>
<feature type="transmembrane region" description="Helical" evidence="1">
    <location>
        <begin position="63"/>
        <end position="84"/>
    </location>
</feature>
<evidence type="ECO:0000256" key="1">
    <source>
        <dbReference type="SAM" id="Phobius"/>
    </source>
</evidence>
<keyword evidence="1" id="KW-1133">Transmembrane helix</keyword>
<reference evidence="2 3" key="1">
    <citation type="submission" date="2020-04" db="EMBL/GenBank/DDBJ databases">
        <title>Draft genome of Methanobacterium subterraneum isolated from animal feces.</title>
        <authorList>
            <person name="Ouboter H.T."/>
            <person name="Berger S."/>
            <person name="Gungor E."/>
            <person name="Jetten M.S.M."/>
            <person name="Welte C.U."/>
        </authorList>
    </citation>
    <scope>NUCLEOTIDE SEQUENCE [LARGE SCALE GENOMIC DNA]</scope>
    <source>
        <strain evidence="2">HO_2020</strain>
    </source>
</reference>
<protein>
    <submittedName>
        <fullName evidence="2">Uncharacterized protein</fullName>
    </submittedName>
</protein>
<keyword evidence="1" id="KW-0812">Transmembrane</keyword>
<dbReference type="EMBL" id="JABBYL010000016">
    <property type="protein sequence ID" value="NMO09180.1"/>
    <property type="molecule type" value="Genomic_DNA"/>
</dbReference>
<comment type="caution">
    <text evidence="2">The sequence shown here is derived from an EMBL/GenBank/DDBJ whole genome shotgun (WGS) entry which is preliminary data.</text>
</comment>
<dbReference type="AlphaFoldDB" id="A0A7K4DLB4"/>
<feature type="transmembrane region" description="Helical" evidence="1">
    <location>
        <begin position="120"/>
        <end position="143"/>
    </location>
</feature>
<keyword evidence="1" id="KW-0472">Membrane</keyword>
<evidence type="ECO:0000313" key="3">
    <source>
        <dbReference type="Proteomes" id="UP000591058"/>
    </source>
</evidence>
<dbReference type="Proteomes" id="UP000591058">
    <property type="component" value="Unassembled WGS sequence"/>
</dbReference>